<evidence type="ECO:0000256" key="1">
    <source>
        <dbReference type="ARBA" id="ARBA00004897"/>
    </source>
</evidence>
<dbReference type="CDD" id="cd00390">
    <property type="entry name" value="Urease_gamma"/>
    <property type="match status" value="1"/>
</dbReference>
<comment type="pathway">
    <text evidence="1 9">Nitrogen metabolism; urea degradation; CO(2) and NH(3) from urea (urease route): step 1/1.</text>
</comment>
<dbReference type="InterPro" id="IPR011612">
    <property type="entry name" value="Urease_alpha_N_dom"/>
</dbReference>
<dbReference type="OrthoDB" id="1708534at2759"/>
<feature type="binding site" evidence="11">
    <location>
        <position position="408"/>
    </location>
    <ligand>
        <name>Ni(2+)</name>
        <dbReference type="ChEBI" id="CHEBI:49786"/>
        <label>1</label>
    </ligand>
</feature>
<dbReference type="InterPro" id="IPR017951">
    <property type="entry name" value="Urease_asu_c"/>
</dbReference>
<dbReference type="InterPro" id="IPR006680">
    <property type="entry name" value="Amidohydro-rel"/>
</dbReference>
<dbReference type="GO" id="GO:0043419">
    <property type="term" value="P:urea catabolic process"/>
    <property type="evidence" value="ECO:0007669"/>
    <property type="project" value="InterPro"/>
</dbReference>
<keyword evidence="5 9" id="KW-0479">Metal-binding</keyword>
<evidence type="ECO:0000256" key="6">
    <source>
        <dbReference type="ARBA" id="ARBA00022801"/>
    </source>
</evidence>
<dbReference type="InterPro" id="IPR008221">
    <property type="entry name" value="Urease"/>
</dbReference>
<dbReference type="HAMAP" id="MF_01954">
    <property type="entry name" value="Urease_beta"/>
    <property type="match status" value="1"/>
</dbReference>
<dbReference type="Gene3D" id="2.30.40.10">
    <property type="entry name" value="Urease, subunit C, domain 1"/>
    <property type="match status" value="1"/>
</dbReference>
<dbReference type="EC" id="3.5.1.5" evidence="2 9"/>
<feature type="modified residue" description="N6-carboxylysine" evidence="10">
    <location>
        <position position="491"/>
    </location>
</feature>
<dbReference type="GO" id="GO:0016151">
    <property type="term" value="F:nickel cation binding"/>
    <property type="evidence" value="ECO:0007669"/>
    <property type="project" value="InterPro"/>
</dbReference>
<reference evidence="15" key="1">
    <citation type="journal article" date="2020" name="Stud. Mycol.">
        <title>101 Dothideomycetes genomes: a test case for predicting lifestyles and emergence of pathogens.</title>
        <authorList>
            <person name="Haridas S."/>
            <person name="Albert R."/>
            <person name="Binder M."/>
            <person name="Bloem J."/>
            <person name="Labutti K."/>
            <person name="Salamov A."/>
            <person name="Andreopoulos B."/>
            <person name="Baker S."/>
            <person name="Barry K."/>
            <person name="Bills G."/>
            <person name="Bluhm B."/>
            <person name="Cannon C."/>
            <person name="Castanera R."/>
            <person name="Culley D."/>
            <person name="Daum C."/>
            <person name="Ezra D."/>
            <person name="Gonzalez J."/>
            <person name="Henrissat B."/>
            <person name="Kuo A."/>
            <person name="Liang C."/>
            <person name="Lipzen A."/>
            <person name="Lutzoni F."/>
            <person name="Magnuson J."/>
            <person name="Mondo S."/>
            <person name="Nolan M."/>
            <person name="Ohm R."/>
            <person name="Pangilinan J."/>
            <person name="Park H.-J."/>
            <person name="Ramirez L."/>
            <person name="Alfaro M."/>
            <person name="Sun H."/>
            <person name="Tritt A."/>
            <person name="Yoshinaga Y."/>
            <person name="Zwiers L.-H."/>
            <person name="Turgeon B."/>
            <person name="Goodwin S."/>
            <person name="Spatafora J."/>
            <person name="Crous P."/>
            <person name="Grigoriev I."/>
        </authorList>
    </citation>
    <scope>NUCLEOTIDE SEQUENCE</scope>
    <source>
        <strain evidence="15">CBS 121410</strain>
    </source>
</reference>
<dbReference type="PANTHER" id="PTHR43440">
    <property type="entry name" value="UREASE"/>
    <property type="match status" value="1"/>
</dbReference>
<dbReference type="InterPro" id="IPR036461">
    <property type="entry name" value="Urease_betasu_sf"/>
</dbReference>
<dbReference type="PIRSF" id="PIRSF001222">
    <property type="entry name" value="Urease"/>
    <property type="match status" value="1"/>
</dbReference>
<feature type="domain" description="Urease" evidence="14">
    <location>
        <begin position="403"/>
        <end position="839"/>
    </location>
</feature>
<comment type="catalytic activity">
    <reaction evidence="8 9">
        <text>urea + 2 H2O + H(+) = hydrogencarbonate + 2 NH4(+)</text>
        <dbReference type="Rhea" id="RHEA:20557"/>
        <dbReference type="ChEBI" id="CHEBI:15377"/>
        <dbReference type="ChEBI" id="CHEBI:15378"/>
        <dbReference type="ChEBI" id="CHEBI:16199"/>
        <dbReference type="ChEBI" id="CHEBI:17544"/>
        <dbReference type="ChEBI" id="CHEBI:28938"/>
        <dbReference type="EC" id="3.5.1.5"/>
    </reaction>
</comment>
<evidence type="ECO:0000256" key="10">
    <source>
        <dbReference type="PIRSR" id="PIRSR001222-50"/>
    </source>
</evidence>
<dbReference type="NCBIfam" id="TIGR00193">
    <property type="entry name" value="urease_gam"/>
    <property type="match status" value="1"/>
</dbReference>
<dbReference type="Gene3D" id="3.30.280.10">
    <property type="entry name" value="Urease, gamma-like subunit"/>
    <property type="match status" value="1"/>
</dbReference>
<evidence type="ECO:0000259" key="14">
    <source>
        <dbReference type="PROSITE" id="PS51368"/>
    </source>
</evidence>
<feature type="binding site" description="via carbamate group" evidence="11">
    <location>
        <position position="491"/>
    </location>
    <ligand>
        <name>Ni(2+)</name>
        <dbReference type="ChEBI" id="CHEBI:49786"/>
        <label>1</label>
    </ligand>
</feature>
<keyword evidence="16" id="KW-1185">Reference proteome</keyword>
<dbReference type="SUPFAM" id="SSF51556">
    <property type="entry name" value="Metallo-dependent hydrolases"/>
    <property type="match status" value="1"/>
</dbReference>
<comment type="cofactor">
    <cofactor evidence="11">
        <name>Ni cation</name>
        <dbReference type="ChEBI" id="CHEBI:25516"/>
    </cofactor>
    <text evidence="11">Binds 2 nickel ions per subunit.</text>
</comment>
<evidence type="ECO:0000256" key="12">
    <source>
        <dbReference type="PIRSR" id="PIRSR611612-52"/>
    </source>
</evidence>
<dbReference type="InterPro" id="IPR032466">
    <property type="entry name" value="Metal_Hydrolase"/>
</dbReference>
<dbReference type="PROSITE" id="PS51368">
    <property type="entry name" value="UREASE_3"/>
    <property type="match status" value="1"/>
</dbReference>
<keyword evidence="4 9" id="KW-0533">Nickel</keyword>
<dbReference type="AlphaFoldDB" id="A0A9P4LXS9"/>
<dbReference type="CDD" id="cd00407">
    <property type="entry name" value="Urease_beta"/>
    <property type="match status" value="1"/>
</dbReference>
<sequence length="839" mass="90512">MAAFPPTSQLDKLVLSQLGFLAQRRLARGVKLNQAEATALIASTLHELVRDGNHNVADLMAIGKTMLGRRHVLPSVVSSLAELQIEGTFPTGTYLVTVHHPISSEDGDLEKALYGSFLPVPSQDLFPLPDPAEYEPNKQPGAVITVKSGKIVLNQGRKRIALKVVSKGDRPIQVGSHYHFIETNPQLQFDRIRARGYRLDIPAGTSVRFEPGDTKTVTLVEISGKQIIRGGNSLASGYISDLSIGDRILENIQRGGFLHVPEPIGDAAHIDVTSMDRYSYCSMFGPTTGDLVRLGATDLWIKVERDFAHYGDECSFGGGKTLREGMGQAGGVSDADSLDTVITNALIVDWTGIYKADIGIKDGLIVGIGKAGNPDVMEGVHPKLIIGACTDVIAGEKSIVTAGGFDTHIHLICPQQAYESISSGVTTMLGGGTGPSTGSNATTCTPGKTHIRQMLQACDDLPLNFGITGKGNDSDQLPLREQCEAGVCGLKLHEDWGSTPTAIDACLSVCDQYDVQTLIHTDTLNESGFVEQTIAAFKGRAIHTYHTEGAGGGHAPDIISVVEHPNVLPSSTNPTRPYTRNTLDEHLDMLMVCHHLSRNIPEDVAFAESRIRAETIAAEDVLHDLGAISMMSSDSQAMGRCGEVILRTWNTAHKNKVQRGTLKEDEGTGADNFRVKRYISKYTINPALAQGMGHLIGSVEVGKLADLVIWDPANFGVQPKLVIKSGMISYAKMGDPNASIPTIEPIYMRPMFAPLVPTTSVTFVSQASIENGAVESYGLRKRVEAVKGCRTVGKKDMKFNDTMPVMRVDPERYTVEADGAVCEAEPSETLPLTQKYFVF</sequence>
<dbReference type="NCBIfam" id="TIGR01792">
    <property type="entry name" value="urease_alph"/>
    <property type="match status" value="1"/>
</dbReference>
<dbReference type="InterPro" id="IPR011059">
    <property type="entry name" value="Metal-dep_hydrolase_composite"/>
</dbReference>
<gene>
    <name evidence="15" type="ORF">K490DRAFT_62228</name>
</gene>
<dbReference type="SUPFAM" id="SSF51278">
    <property type="entry name" value="Urease, beta-subunit"/>
    <property type="match status" value="1"/>
</dbReference>
<accession>A0A9P4LXS9</accession>
<dbReference type="EMBL" id="ML978712">
    <property type="protein sequence ID" value="KAF2090896.1"/>
    <property type="molecule type" value="Genomic_DNA"/>
</dbReference>
<proteinExistence type="inferred from homology"/>
<comment type="PTM">
    <text evidence="10">Carbamylation allows a single lysine to coordinate two nickel ions.</text>
</comment>
<protein>
    <recommendedName>
        <fullName evidence="3 9">Urease</fullName>
        <ecNumber evidence="2 9">3.5.1.5</ecNumber>
    </recommendedName>
    <alternativeName>
        <fullName evidence="7 9">Urea amidohydrolase</fullName>
    </alternativeName>
</protein>
<dbReference type="GO" id="GO:0009039">
    <property type="term" value="F:urease activity"/>
    <property type="evidence" value="ECO:0007669"/>
    <property type="project" value="UniProtKB-EC"/>
</dbReference>
<dbReference type="FunFam" id="3.30.280.10:FF:000001">
    <property type="entry name" value="Urease subunit alpha"/>
    <property type="match status" value="1"/>
</dbReference>
<dbReference type="NCBIfam" id="NF009671">
    <property type="entry name" value="PRK13192.1"/>
    <property type="match status" value="1"/>
</dbReference>
<evidence type="ECO:0000256" key="2">
    <source>
        <dbReference type="ARBA" id="ARBA00012934"/>
    </source>
</evidence>
<dbReference type="NCBIfam" id="TIGR00192">
    <property type="entry name" value="urease_beta"/>
    <property type="match status" value="1"/>
</dbReference>
<evidence type="ECO:0000256" key="7">
    <source>
        <dbReference type="ARBA" id="ARBA00030395"/>
    </source>
</evidence>
<feature type="binding site" evidence="11">
    <location>
        <position position="410"/>
    </location>
    <ligand>
        <name>Ni(2+)</name>
        <dbReference type="ChEBI" id="CHEBI:49786"/>
        <label>1</label>
    </ligand>
</feature>
<dbReference type="Proteomes" id="UP000799776">
    <property type="component" value="Unassembled WGS sequence"/>
</dbReference>
<dbReference type="PROSITE" id="PS00145">
    <property type="entry name" value="UREASE_2"/>
    <property type="match status" value="1"/>
</dbReference>
<name>A0A9P4LXS9_9PEZI</name>
<feature type="binding site" description="via carbamate group" evidence="11">
    <location>
        <position position="491"/>
    </location>
    <ligand>
        <name>Ni(2+)</name>
        <dbReference type="ChEBI" id="CHEBI:49786"/>
        <label>2</label>
    </ligand>
</feature>
<dbReference type="Pfam" id="PF00699">
    <property type="entry name" value="Urease_beta"/>
    <property type="match status" value="1"/>
</dbReference>
<dbReference type="InterPro" id="IPR029754">
    <property type="entry name" value="Urease_Ni-bd"/>
</dbReference>
<dbReference type="PROSITE" id="PS01120">
    <property type="entry name" value="UREASE_1"/>
    <property type="match status" value="1"/>
</dbReference>
<dbReference type="Gene3D" id="2.10.150.10">
    <property type="entry name" value="Urease, beta subunit"/>
    <property type="match status" value="1"/>
</dbReference>
<dbReference type="Pfam" id="PF00547">
    <property type="entry name" value="Urease_gamma"/>
    <property type="match status" value="1"/>
</dbReference>
<evidence type="ECO:0000313" key="16">
    <source>
        <dbReference type="Proteomes" id="UP000799776"/>
    </source>
</evidence>
<dbReference type="SUPFAM" id="SSF51338">
    <property type="entry name" value="Composite domain of metallo-dependent hydrolases"/>
    <property type="match status" value="1"/>
</dbReference>
<comment type="caution">
    <text evidence="15">The sequence shown here is derived from an EMBL/GenBank/DDBJ whole genome shotgun (WGS) entry which is preliminary data.</text>
</comment>
<organism evidence="15 16">
    <name type="scientific">Saccharata proteae CBS 121410</name>
    <dbReference type="NCBI Taxonomy" id="1314787"/>
    <lineage>
        <taxon>Eukaryota</taxon>
        <taxon>Fungi</taxon>
        <taxon>Dikarya</taxon>
        <taxon>Ascomycota</taxon>
        <taxon>Pezizomycotina</taxon>
        <taxon>Dothideomycetes</taxon>
        <taxon>Dothideomycetes incertae sedis</taxon>
        <taxon>Botryosphaeriales</taxon>
        <taxon>Saccharataceae</taxon>
        <taxon>Saccharata</taxon>
    </lineage>
</organism>
<dbReference type="HAMAP" id="MF_01953">
    <property type="entry name" value="Urease_alpha"/>
    <property type="match status" value="1"/>
</dbReference>
<evidence type="ECO:0000256" key="3">
    <source>
        <dbReference type="ARBA" id="ARBA00013883"/>
    </source>
</evidence>
<evidence type="ECO:0000256" key="8">
    <source>
        <dbReference type="ARBA" id="ARBA00047778"/>
    </source>
</evidence>
<dbReference type="InterPro" id="IPR036463">
    <property type="entry name" value="Urease_gamma_sf"/>
</dbReference>
<evidence type="ECO:0000313" key="15">
    <source>
        <dbReference type="EMBL" id="KAF2090896.1"/>
    </source>
</evidence>
<evidence type="ECO:0000256" key="9">
    <source>
        <dbReference type="PIRNR" id="PIRNR001222"/>
    </source>
</evidence>
<dbReference type="Pfam" id="PF00449">
    <property type="entry name" value="Urease_alpha"/>
    <property type="match status" value="1"/>
</dbReference>
<dbReference type="GO" id="GO:0035550">
    <property type="term" value="C:urease complex"/>
    <property type="evidence" value="ECO:0007669"/>
    <property type="project" value="InterPro"/>
</dbReference>
<evidence type="ECO:0000256" key="13">
    <source>
        <dbReference type="PROSITE-ProRule" id="PRU00700"/>
    </source>
</evidence>
<dbReference type="InterPro" id="IPR017950">
    <property type="entry name" value="Urease_AS"/>
</dbReference>
<feature type="binding site" evidence="11">
    <location>
        <position position="520"/>
    </location>
    <ligand>
        <name>Ni(2+)</name>
        <dbReference type="ChEBI" id="CHEBI:49786"/>
        <label>2</label>
    </ligand>
</feature>
<dbReference type="NCBIfam" id="NF009686">
    <property type="entry name" value="PRK13207.1"/>
    <property type="match status" value="1"/>
</dbReference>
<feature type="binding site" evidence="11">
    <location>
        <position position="634"/>
    </location>
    <ligand>
        <name>Ni(2+)</name>
        <dbReference type="ChEBI" id="CHEBI:49786"/>
        <label>1</label>
    </ligand>
</feature>
<evidence type="ECO:0000256" key="11">
    <source>
        <dbReference type="PIRSR" id="PIRSR001222-51"/>
    </source>
</evidence>
<dbReference type="Gene3D" id="3.20.20.140">
    <property type="entry name" value="Metal-dependent hydrolases"/>
    <property type="match status" value="1"/>
</dbReference>
<dbReference type="SUPFAM" id="SSF54111">
    <property type="entry name" value="Urease, gamma-subunit"/>
    <property type="match status" value="1"/>
</dbReference>
<dbReference type="PRINTS" id="PR01752">
    <property type="entry name" value="UREASE"/>
</dbReference>
<feature type="binding site" evidence="11">
    <location>
        <position position="546"/>
    </location>
    <ligand>
        <name>Ni(2+)</name>
        <dbReference type="ChEBI" id="CHEBI:49786"/>
        <label>2</label>
    </ligand>
</feature>
<dbReference type="PANTHER" id="PTHR43440:SF1">
    <property type="entry name" value="UREASE"/>
    <property type="match status" value="1"/>
</dbReference>
<dbReference type="InterPro" id="IPR005848">
    <property type="entry name" value="Urease_asu"/>
</dbReference>
<dbReference type="InterPro" id="IPR050112">
    <property type="entry name" value="Urease_alpha_subunit"/>
</dbReference>
<dbReference type="InterPro" id="IPR002026">
    <property type="entry name" value="Urease_gamma/gamma-beta_su"/>
</dbReference>
<feature type="binding site" evidence="13">
    <location>
        <position position="493"/>
    </location>
    <ligand>
        <name>substrate</name>
    </ligand>
</feature>
<dbReference type="CDD" id="cd00375">
    <property type="entry name" value="Urease_alpha"/>
    <property type="match status" value="1"/>
</dbReference>
<dbReference type="InterPro" id="IPR002019">
    <property type="entry name" value="Urease_beta-like"/>
</dbReference>
<dbReference type="Pfam" id="PF01979">
    <property type="entry name" value="Amidohydro_1"/>
    <property type="match status" value="1"/>
</dbReference>
<keyword evidence="6 9" id="KW-0378">Hydrolase</keyword>
<evidence type="ECO:0000256" key="4">
    <source>
        <dbReference type="ARBA" id="ARBA00022596"/>
    </source>
</evidence>
<feature type="active site" description="Proton donor" evidence="12 13">
    <location>
        <position position="594"/>
    </location>
</feature>
<evidence type="ECO:0000256" key="5">
    <source>
        <dbReference type="ARBA" id="ARBA00022723"/>
    </source>
</evidence>